<keyword evidence="15" id="KW-1185">Reference proteome</keyword>
<keyword evidence="6 13" id="KW-1133">Transmembrane helix</keyword>
<keyword evidence="3 12" id="KW-0813">Transport</keyword>
<keyword evidence="7" id="KW-0915">Sodium</keyword>
<name>A0A9P0JWE9_ACAOB</name>
<keyword evidence="8 12" id="KW-0406">Ion transport</keyword>
<dbReference type="GO" id="GO:0005272">
    <property type="term" value="F:sodium channel activity"/>
    <property type="evidence" value="ECO:0007669"/>
    <property type="project" value="UniProtKB-KW"/>
</dbReference>
<accession>A0A9P0JWE9</accession>
<dbReference type="GO" id="GO:0016020">
    <property type="term" value="C:membrane"/>
    <property type="evidence" value="ECO:0007669"/>
    <property type="project" value="UniProtKB-SubCell"/>
</dbReference>
<evidence type="ECO:0000256" key="1">
    <source>
        <dbReference type="ARBA" id="ARBA00004141"/>
    </source>
</evidence>
<keyword evidence="4 12" id="KW-0894">Sodium channel</keyword>
<evidence type="ECO:0000256" key="3">
    <source>
        <dbReference type="ARBA" id="ARBA00022448"/>
    </source>
</evidence>
<evidence type="ECO:0000256" key="10">
    <source>
        <dbReference type="ARBA" id="ARBA00023201"/>
    </source>
</evidence>
<dbReference type="Gene3D" id="1.10.287.770">
    <property type="entry name" value="YojJ-like"/>
    <property type="match status" value="1"/>
</dbReference>
<organism evidence="14 15">
    <name type="scientific">Acanthoscelides obtectus</name>
    <name type="common">Bean weevil</name>
    <name type="synonym">Bruchus obtectus</name>
    <dbReference type="NCBI Taxonomy" id="200917"/>
    <lineage>
        <taxon>Eukaryota</taxon>
        <taxon>Metazoa</taxon>
        <taxon>Ecdysozoa</taxon>
        <taxon>Arthropoda</taxon>
        <taxon>Hexapoda</taxon>
        <taxon>Insecta</taxon>
        <taxon>Pterygota</taxon>
        <taxon>Neoptera</taxon>
        <taxon>Endopterygota</taxon>
        <taxon>Coleoptera</taxon>
        <taxon>Polyphaga</taxon>
        <taxon>Cucujiformia</taxon>
        <taxon>Chrysomeloidea</taxon>
        <taxon>Chrysomelidae</taxon>
        <taxon>Bruchinae</taxon>
        <taxon>Bruchini</taxon>
        <taxon>Acanthoscelides</taxon>
    </lineage>
</organism>
<comment type="similarity">
    <text evidence="2 12">Belongs to the amiloride-sensitive sodium channel (TC 1.A.6) family.</text>
</comment>
<evidence type="ECO:0000313" key="15">
    <source>
        <dbReference type="Proteomes" id="UP001152888"/>
    </source>
</evidence>
<keyword evidence="10 12" id="KW-0739">Sodium transport</keyword>
<keyword evidence="5 12" id="KW-0812">Transmembrane</keyword>
<evidence type="ECO:0000256" key="6">
    <source>
        <dbReference type="ARBA" id="ARBA00022989"/>
    </source>
</evidence>
<evidence type="ECO:0000256" key="2">
    <source>
        <dbReference type="ARBA" id="ARBA00007193"/>
    </source>
</evidence>
<evidence type="ECO:0000256" key="12">
    <source>
        <dbReference type="RuleBase" id="RU000679"/>
    </source>
</evidence>
<comment type="subcellular location">
    <subcellularLocation>
        <location evidence="1">Membrane</location>
        <topology evidence="1">Multi-pass membrane protein</topology>
    </subcellularLocation>
</comment>
<proteinExistence type="inferred from homology"/>
<dbReference type="Proteomes" id="UP001152888">
    <property type="component" value="Unassembled WGS sequence"/>
</dbReference>
<evidence type="ECO:0000256" key="4">
    <source>
        <dbReference type="ARBA" id="ARBA00022461"/>
    </source>
</evidence>
<reference evidence="14" key="1">
    <citation type="submission" date="2022-03" db="EMBL/GenBank/DDBJ databases">
        <authorList>
            <person name="Sayadi A."/>
        </authorList>
    </citation>
    <scope>NUCLEOTIDE SEQUENCE</scope>
</reference>
<sequence length="100" mass="10856">MLNRLLCAKGFEKQGLVCDCVPSCFEPEYNVVSLTKESSAMPSKISVGIQSLPTARFRRIVLKSKLDLVVSIGGTAGLFIGASLLSIVELVYLLFFGNKQ</sequence>
<feature type="transmembrane region" description="Helical" evidence="13">
    <location>
        <begin position="68"/>
        <end position="95"/>
    </location>
</feature>
<evidence type="ECO:0000256" key="5">
    <source>
        <dbReference type="ARBA" id="ARBA00022692"/>
    </source>
</evidence>
<dbReference type="OrthoDB" id="7488946at2759"/>
<protein>
    <submittedName>
        <fullName evidence="14">Uncharacterized protein</fullName>
    </submittedName>
</protein>
<evidence type="ECO:0000256" key="8">
    <source>
        <dbReference type="ARBA" id="ARBA00023065"/>
    </source>
</evidence>
<gene>
    <name evidence="14" type="ORF">ACAOBT_LOCUS2795</name>
</gene>
<comment type="caution">
    <text evidence="14">The sequence shown here is derived from an EMBL/GenBank/DDBJ whole genome shotgun (WGS) entry which is preliminary data.</text>
</comment>
<evidence type="ECO:0000256" key="11">
    <source>
        <dbReference type="ARBA" id="ARBA00023303"/>
    </source>
</evidence>
<evidence type="ECO:0000256" key="13">
    <source>
        <dbReference type="SAM" id="Phobius"/>
    </source>
</evidence>
<evidence type="ECO:0000256" key="9">
    <source>
        <dbReference type="ARBA" id="ARBA00023136"/>
    </source>
</evidence>
<keyword evidence="9 13" id="KW-0472">Membrane</keyword>
<dbReference type="Pfam" id="PF00858">
    <property type="entry name" value="ASC"/>
    <property type="match status" value="1"/>
</dbReference>
<keyword evidence="11 12" id="KW-0407">Ion channel</keyword>
<dbReference type="EMBL" id="CAKOFQ010006678">
    <property type="protein sequence ID" value="CAH1958702.1"/>
    <property type="molecule type" value="Genomic_DNA"/>
</dbReference>
<evidence type="ECO:0000256" key="7">
    <source>
        <dbReference type="ARBA" id="ARBA00023053"/>
    </source>
</evidence>
<dbReference type="AlphaFoldDB" id="A0A9P0JWE9"/>
<dbReference type="InterPro" id="IPR001873">
    <property type="entry name" value="ENaC"/>
</dbReference>
<evidence type="ECO:0000313" key="14">
    <source>
        <dbReference type="EMBL" id="CAH1958702.1"/>
    </source>
</evidence>